<evidence type="ECO:0000256" key="1">
    <source>
        <dbReference type="SAM" id="Coils"/>
    </source>
</evidence>
<sequence length="174" mass="19837">MTDERPTARRRRSVDERIADLEKQIEEQKQRLERKARRAAKKRELPNSIKRIPQLAKRLRAFADLAEADGRADLSTSVSMFLAGLQRVYDEENSKRAEPLVAPNDETDGAAIDAGRSTSRASTDDRSRSELTPAPRRRDLRPATEAERRFDERLRSVARPADRSGDDGPSVWER</sequence>
<evidence type="ECO:0000313" key="3">
    <source>
        <dbReference type="EMBL" id="QDU85533.1"/>
    </source>
</evidence>
<organism evidence="3 4">
    <name type="scientific">Rohdeia mirabilis</name>
    <dbReference type="NCBI Taxonomy" id="2528008"/>
    <lineage>
        <taxon>Bacteria</taxon>
        <taxon>Pseudomonadati</taxon>
        <taxon>Planctomycetota</taxon>
        <taxon>Planctomycetia</taxon>
        <taxon>Planctomycetia incertae sedis</taxon>
        <taxon>Rohdeia</taxon>
    </lineage>
</organism>
<protein>
    <submittedName>
        <fullName evidence="3">Uncharacterized protein</fullName>
    </submittedName>
</protein>
<reference evidence="3 4" key="1">
    <citation type="submission" date="2019-02" db="EMBL/GenBank/DDBJ databases">
        <title>Deep-cultivation of Planctomycetes and their phenomic and genomic characterization uncovers novel biology.</title>
        <authorList>
            <person name="Wiegand S."/>
            <person name="Jogler M."/>
            <person name="Boedeker C."/>
            <person name="Pinto D."/>
            <person name="Vollmers J."/>
            <person name="Rivas-Marin E."/>
            <person name="Kohn T."/>
            <person name="Peeters S.H."/>
            <person name="Heuer A."/>
            <person name="Rast P."/>
            <person name="Oberbeckmann S."/>
            <person name="Bunk B."/>
            <person name="Jeske O."/>
            <person name="Meyerdierks A."/>
            <person name="Storesund J.E."/>
            <person name="Kallscheuer N."/>
            <person name="Luecker S."/>
            <person name="Lage O.M."/>
            <person name="Pohl T."/>
            <person name="Merkel B.J."/>
            <person name="Hornburger P."/>
            <person name="Mueller R.-W."/>
            <person name="Bruemmer F."/>
            <person name="Labrenz M."/>
            <person name="Spormann A.M."/>
            <person name="Op den Camp H."/>
            <person name="Overmann J."/>
            <person name="Amann R."/>
            <person name="Jetten M.S.M."/>
            <person name="Mascher T."/>
            <person name="Medema M.H."/>
            <person name="Devos D.P."/>
            <person name="Kaster A.-K."/>
            <person name="Ovreas L."/>
            <person name="Rohde M."/>
            <person name="Galperin M.Y."/>
            <person name="Jogler C."/>
        </authorList>
    </citation>
    <scope>NUCLEOTIDE SEQUENCE [LARGE SCALE GENOMIC DNA]</scope>
    <source>
        <strain evidence="3 4">Pla163</strain>
    </source>
</reference>
<feature type="region of interest" description="Disordered" evidence="2">
    <location>
        <begin position="91"/>
        <end position="174"/>
    </location>
</feature>
<proteinExistence type="predicted"/>
<accession>A0A518D222</accession>
<name>A0A518D222_9BACT</name>
<dbReference type="AlphaFoldDB" id="A0A518D222"/>
<evidence type="ECO:0000256" key="2">
    <source>
        <dbReference type="SAM" id="MobiDB-lite"/>
    </source>
</evidence>
<keyword evidence="4" id="KW-1185">Reference proteome</keyword>
<keyword evidence="1" id="KW-0175">Coiled coil</keyword>
<dbReference type="EMBL" id="CP036290">
    <property type="protein sequence ID" value="QDU85533.1"/>
    <property type="molecule type" value="Genomic_DNA"/>
</dbReference>
<dbReference type="Proteomes" id="UP000319342">
    <property type="component" value="Chromosome"/>
</dbReference>
<evidence type="ECO:0000313" key="4">
    <source>
        <dbReference type="Proteomes" id="UP000319342"/>
    </source>
</evidence>
<dbReference type="RefSeq" id="WP_145189059.1">
    <property type="nucleotide sequence ID" value="NZ_CP036290.1"/>
</dbReference>
<feature type="compositionally biased region" description="Basic and acidic residues" evidence="2">
    <location>
        <begin position="136"/>
        <end position="174"/>
    </location>
</feature>
<gene>
    <name evidence="3" type="ORF">Pla163_26650</name>
</gene>
<dbReference type="OrthoDB" id="10014285at2"/>
<feature type="coiled-coil region" evidence="1">
    <location>
        <begin position="11"/>
        <end position="45"/>
    </location>
</feature>